<dbReference type="GeneID" id="16067589"/>
<keyword evidence="5" id="KW-0282">Flagellum</keyword>
<evidence type="ECO:0000256" key="9">
    <source>
        <dbReference type="ARBA" id="ARBA00023273"/>
    </source>
</evidence>
<dbReference type="InParanoid" id="F2TVX3"/>
<protein>
    <recommendedName>
        <fullName evidence="11">Dynein regulatory complex protein 12</fullName>
    </recommendedName>
</protein>
<evidence type="ECO:0000256" key="8">
    <source>
        <dbReference type="ARBA" id="ARBA00023212"/>
    </source>
</evidence>
<evidence type="ECO:0000256" key="4">
    <source>
        <dbReference type="ARBA" id="ARBA00022490"/>
    </source>
</evidence>
<evidence type="ECO:0000256" key="2">
    <source>
        <dbReference type="ARBA" id="ARBA00004611"/>
    </source>
</evidence>
<dbReference type="Proteomes" id="UP000007799">
    <property type="component" value="Unassembled WGS sequence"/>
</dbReference>
<evidence type="ECO:0000256" key="1">
    <source>
        <dbReference type="ARBA" id="ARBA00003029"/>
    </source>
</evidence>
<evidence type="ECO:0000256" key="11">
    <source>
        <dbReference type="ARBA" id="ARBA00044800"/>
    </source>
</evidence>
<dbReference type="OrthoDB" id="10264405at2759"/>
<feature type="coiled-coil region" evidence="12">
    <location>
        <begin position="107"/>
        <end position="152"/>
    </location>
</feature>
<name>F2TVX3_SALR5</name>
<evidence type="ECO:0000256" key="5">
    <source>
        <dbReference type="ARBA" id="ARBA00022846"/>
    </source>
</evidence>
<keyword evidence="4" id="KW-0963">Cytoplasm</keyword>
<evidence type="ECO:0000256" key="13">
    <source>
        <dbReference type="SAM" id="MobiDB-lite"/>
    </source>
</evidence>
<sequence length="161" mass="18492">MPPKKKKGTKKKKKTGKADKNALTEEDATKRAQLEADMLRTSLAEVRDEARRTTQKVHSLTDNLTERQGALDLQTQTTQDITSDLTRQYKLMQSQLMARIMDLQEHTRVLQDQLEVTQRALAETKEQADKSIREKNDMIAQLTQRIQSMESAYEGVLNHHT</sequence>
<dbReference type="KEGG" id="sre:PTSG_11565"/>
<dbReference type="eggNOG" id="ENOG502S1BN">
    <property type="taxonomic scope" value="Eukaryota"/>
</dbReference>
<comment type="subunit">
    <text evidence="3">Component of the nexin-dynein regulatory complex (N-DRC).</text>
</comment>
<comment type="similarity">
    <text evidence="10">Belongs to the DRC12 family.</text>
</comment>
<evidence type="ECO:0000313" key="15">
    <source>
        <dbReference type="Proteomes" id="UP000007799"/>
    </source>
</evidence>
<dbReference type="InterPro" id="IPR033585">
    <property type="entry name" value="DRC12-like"/>
</dbReference>
<keyword evidence="6 12" id="KW-0175">Coiled coil</keyword>
<comment type="subcellular location">
    <subcellularLocation>
        <location evidence="2">Cytoplasm</location>
        <location evidence="2">Cytoskeleton</location>
        <location evidence="2">Flagellum axoneme</location>
    </subcellularLocation>
</comment>
<dbReference type="EMBL" id="GL832955">
    <property type="protein sequence ID" value="EGD72219.1"/>
    <property type="molecule type" value="Genomic_DNA"/>
</dbReference>
<organism evidence="15">
    <name type="scientific">Salpingoeca rosetta (strain ATCC 50818 / BSB-021)</name>
    <dbReference type="NCBI Taxonomy" id="946362"/>
    <lineage>
        <taxon>Eukaryota</taxon>
        <taxon>Choanoflagellata</taxon>
        <taxon>Craspedida</taxon>
        <taxon>Salpingoecidae</taxon>
        <taxon>Salpingoeca</taxon>
    </lineage>
</organism>
<evidence type="ECO:0000256" key="6">
    <source>
        <dbReference type="ARBA" id="ARBA00023054"/>
    </source>
</evidence>
<keyword evidence="8" id="KW-0206">Cytoskeleton</keyword>
<comment type="function">
    <text evidence="1">Component of the nexin-dynein regulatory complex (N-DRC), a key regulator of ciliary/flagellar motility which maintains the alignment and integrity of the distal axoneme and regulates microtubule sliding in motile axonemes.</text>
</comment>
<dbReference type="RefSeq" id="XP_004998790.1">
    <property type="nucleotide sequence ID" value="XM_004998733.1"/>
</dbReference>
<dbReference type="OMA" id="HAKYKEQ"/>
<feature type="region of interest" description="Disordered" evidence="13">
    <location>
        <begin position="1"/>
        <end position="30"/>
    </location>
</feature>
<dbReference type="PANTHER" id="PTHR28656:SF1">
    <property type="entry name" value="COILED-COIL DOMAIN-CONTAINING PROTEIN 153"/>
    <property type="match status" value="1"/>
</dbReference>
<keyword evidence="15" id="KW-1185">Reference proteome</keyword>
<dbReference type="STRING" id="946362.F2TVX3"/>
<evidence type="ECO:0000256" key="12">
    <source>
        <dbReference type="SAM" id="Coils"/>
    </source>
</evidence>
<gene>
    <name evidence="14" type="ORF">PTSG_11565</name>
</gene>
<evidence type="ECO:0000256" key="3">
    <source>
        <dbReference type="ARBA" id="ARBA00011248"/>
    </source>
</evidence>
<feature type="compositionally biased region" description="Basic residues" evidence="13">
    <location>
        <begin position="1"/>
        <end position="15"/>
    </location>
</feature>
<evidence type="ECO:0000256" key="10">
    <source>
        <dbReference type="ARBA" id="ARBA00044754"/>
    </source>
</evidence>
<keyword evidence="9" id="KW-0966">Cell projection</keyword>
<keyword evidence="7" id="KW-0969">Cilium</keyword>
<proteinExistence type="inferred from homology"/>
<evidence type="ECO:0000256" key="7">
    <source>
        <dbReference type="ARBA" id="ARBA00023069"/>
    </source>
</evidence>
<dbReference type="AlphaFoldDB" id="F2TVX3"/>
<feature type="compositionally biased region" description="Basic and acidic residues" evidence="13">
    <location>
        <begin position="16"/>
        <end position="30"/>
    </location>
</feature>
<reference evidence="14" key="1">
    <citation type="submission" date="2009-08" db="EMBL/GenBank/DDBJ databases">
        <title>Annotation of Salpingoeca rosetta.</title>
        <authorList>
            <consortium name="The Broad Institute Genome Sequencing Platform"/>
            <person name="Russ C."/>
            <person name="Cuomo C."/>
            <person name="Burger G."/>
            <person name="Gray M.W."/>
            <person name="Holland P.W.H."/>
            <person name="King N."/>
            <person name="Lang F.B.F."/>
            <person name="Roger A.J."/>
            <person name="Ruiz-Trillo I."/>
            <person name="Young S.K."/>
            <person name="Zeng Q."/>
            <person name="Gargeya S."/>
            <person name="Alvarado L."/>
            <person name="Berlin A."/>
            <person name="Chapman S.B."/>
            <person name="Chen Z."/>
            <person name="Freedman E."/>
            <person name="Gellesch M."/>
            <person name="Goldberg J."/>
            <person name="Griggs A."/>
            <person name="Gujja S."/>
            <person name="Heilman E."/>
            <person name="Heiman D."/>
            <person name="Howarth C."/>
            <person name="Mehta T."/>
            <person name="Neiman D."/>
            <person name="Pearson M."/>
            <person name="Roberts A."/>
            <person name="Saif S."/>
            <person name="Shea T."/>
            <person name="Shenoy N."/>
            <person name="Sisk P."/>
            <person name="Stolte C."/>
            <person name="Sykes S."/>
            <person name="White J."/>
            <person name="Yandava C."/>
            <person name="Haas B."/>
            <person name="Nusbaum C."/>
            <person name="Birren B."/>
        </authorList>
    </citation>
    <scope>NUCLEOTIDE SEQUENCE [LARGE SCALE GENOMIC DNA]</scope>
    <source>
        <strain evidence="14">ATCC 50818</strain>
    </source>
</reference>
<evidence type="ECO:0000313" key="14">
    <source>
        <dbReference type="EMBL" id="EGD72219.1"/>
    </source>
</evidence>
<accession>F2TVX3</accession>
<dbReference type="PANTHER" id="PTHR28656">
    <property type="entry name" value="COILED-COIL DOMAIN-CONTAINING PROTEIN 153"/>
    <property type="match status" value="1"/>
</dbReference>